<organism evidence="1 2">
    <name type="scientific">Candidatus Marithioploca araucensis</name>
    <dbReference type="NCBI Taxonomy" id="70273"/>
    <lineage>
        <taxon>Bacteria</taxon>
        <taxon>Pseudomonadati</taxon>
        <taxon>Pseudomonadota</taxon>
        <taxon>Gammaproteobacteria</taxon>
        <taxon>Thiotrichales</taxon>
        <taxon>Thiotrichaceae</taxon>
        <taxon>Candidatus Marithioploca</taxon>
    </lineage>
</organism>
<gene>
    <name evidence="1" type="ORF">QUF54_01300</name>
</gene>
<dbReference type="EMBL" id="JAUCGM010000030">
    <property type="protein sequence ID" value="MDM8561972.1"/>
    <property type="molecule type" value="Genomic_DNA"/>
</dbReference>
<evidence type="ECO:0000313" key="1">
    <source>
        <dbReference type="EMBL" id="MDM8561972.1"/>
    </source>
</evidence>
<comment type="caution">
    <text evidence="1">The sequence shown here is derived from an EMBL/GenBank/DDBJ whole genome shotgun (WGS) entry which is preliminary data.</text>
</comment>
<protein>
    <submittedName>
        <fullName evidence="1">Uncharacterized protein</fullName>
    </submittedName>
</protein>
<keyword evidence="2" id="KW-1185">Reference proteome</keyword>
<reference evidence="1" key="1">
    <citation type="submission" date="2023-06" db="EMBL/GenBank/DDBJ databases">
        <title>Uncultivated large filamentous bacteria from sulfidic sediments reveal new species and different genomic features in energy metabolism and defense.</title>
        <authorList>
            <person name="Fonseca A."/>
        </authorList>
    </citation>
    <scope>NUCLEOTIDE SEQUENCE</scope>
    <source>
        <strain evidence="1">HSG4</strain>
    </source>
</reference>
<sequence>MKEMNVLRDTDIKIKGIEALNNALGIAGALKFLMLLHREPTDYVEISRHLYQNQSIDEIFARASAGWTEHQQA</sequence>
<accession>A0ABT7VQP7</accession>
<evidence type="ECO:0000313" key="2">
    <source>
        <dbReference type="Proteomes" id="UP001171945"/>
    </source>
</evidence>
<proteinExistence type="predicted"/>
<dbReference type="Proteomes" id="UP001171945">
    <property type="component" value="Unassembled WGS sequence"/>
</dbReference>
<name>A0ABT7VQP7_9GAMM</name>